<keyword evidence="3" id="KW-0862">Zinc</keyword>
<proteinExistence type="inferred from homology"/>
<gene>
    <name evidence="6" type="ORF">OG398_19285</name>
</gene>
<feature type="binding site" evidence="3">
    <location>
        <position position="229"/>
    </location>
    <ligand>
        <name>a divalent metal cation</name>
        <dbReference type="ChEBI" id="CHEBI:60240"/>
    </ligand>
</feature>
<dbReference type="PANTHER" id="PTHR10907">
    <property type="entry name" value="REGUCALCIN"/>
    <property type="match status" value="1"/>
</dbReference>
<accession>A0AAU2VSB5</accession>
<dbReference type="InterPro" id="IPR011042">
    <property type="entry name" value="6-blade_b-propeller_TolB-like"/>
</dbReference>
<protein>
    <submittedName>
        <fullName evidence="6">SMP-30/gluconolactonase/LRE family protein</fullName>
    </submittedName>
</protein>
<comment type="cofactor">
    <cofactor evidence="3">
        <name>Zn(2+)</name>
        <dbReference type="ChEBI" id="CHEBI:29105"/>
    </cofactor>
    <text evidence="3">Binds 1 divalent metal cation per subunit.</text>
</comment>
<organism evidence="6">
    <name type="scientific">Streptomyces sp. NBC_00008</name>
    <dbReference type="NCBI Taxonomy" id="2903610"/>
    <lineage>
        <taxon>Bacteria</taxon>
        <taxon>Bacillati</taxon>
        <taxon>Actinomycetota</taxon>
        <taxon>Actinomycetes</taxon>
        <taxon>Kitasatosporales</taxon>
        <taxon>Streptomycetaceae</taxon>
        <taxon>Streptomyces</taxon>
    </lineage>
</organism>
<sequence>MTRTGGTPKARAGIALSSPQAPDPTGAGWQVWTPGRYQLAEGLRPHRGGMVFVDLLKGDLYRCADAPGRAPDRLLGLGVPLGAVAPVSRDGDGDGDGEWIVAAGTGIALVTEGGRPRWLDRPEAHAKLPMRMNDGVCDPAGRFWAGSMALGGDAPAGSLYRVDHDGTVHRVLDGLTVPNGPAFSPCGSQMYLADSAGGTVLRHPVDPRTGALSAPSLFARFTAAEGRPDGMTVDDEGLLWLALWGAGQVRCYTPDGVRVQTLDLPTPHTSSVAFGAGRMYVTTARHRLTVPDPLAGAVFARASPTTSPPARTFGPGPG</sequence>
<feature type="binding site" evidence="3">
    <location>
        <position position="133"/>
    </location>
    <ligand>
        <name>substrate</name>
    </ligand>
</feature>
<dbReference type="GO" id="GO:0019853">
    <property type="term" value="P:L-ascorbic acid biosynthetic process"/>
    <property type="evidence" value="ECO:0007669"/>
    <property type="project" value="TreeGrafter"/>
</dbReference>
<dbReference type="EMBL" id="CP108313">
    <property type="protein sequence ID" value="WTW70253.1"/>
    <property type="molecule type" value="Genomic_DNA"/>
</dbReference>
<dbReference type="PRINTS" id="PR01790">
    <property type="entry name" value="SMP30FAMILY"/>
</dbReference>
<dbReference type="PANTHER" id="PTHR10907:SF47">
    <property type="entry name" value="REGUCALCIN"/>
    <property type="match status" value="1"/>
</dbReference>
<dbReference type="AlphaFoldDB" id="A0AAU2VSB5"/>
<dbReference type="InterPro" id="IPR013658">
    <property type="entry name" value="SGL"/>
</dbReference>
<dbReference type="GO" id="GO:0005509">
    <property type="term" value="F:calcium ion binding"/>
    <property type="evidence" value="ECO:0007669"/>
    <property type="project" value="TreeGrafter"/>
</dbReference>
<keyword evidence="3" id="KW-0479">Metal-binding</keyword>
<feature type="binding site" evidence="3">
    <location>
        <position position="179"/>
    </location>
    <ligand>
        <name>a divalent metal cation</name>
        <dbReference type="ChEBI" id="CHEBI:60240"/>
    </ligand>
</feature>
<evidence type="ECO:0000313" key="6">
    <source>
        <dbReference type="EMBL" id="WTW70253.1"/>
    </source>
</evidence>
<evidence type="ECO:0000256" key="2">
    <source>
        <dbReference type="PIRSR" id="PIRSR605511-1"/>
    </source>
</evidence>
<feature type="region of interest" description="Disordered" evidence="4">
    <location>
        <begin position="1"/>
        <end position="26"/>
    </location>
</feature>
<dbReference type="SUPFAM" id="SSF63829">
    <property type="entry name" value="Calcium-dependent phosphotriesterase"/>
    <property type="match status" value="1"/>
</dbReference>
<feature type="active site" description="Proton donor/acceptor" evidence="2">
    <location>
        <position position="229"/>
    </location>
</feature>
<name>A0AAU2VSB5_9ACTN</name>
<feature type="binding site" evidence="3">
    <location>
        <position position="131"/>
    </location>
    <ligand>
        <name>substrate</name>
    </ligand>
</feature>
<dbReference type="Gene3D" id="2.120.10.30">
    <property type="entry name" value="TolB, C-terminal domain"/>
    <property type="match status" value="1"/>
</dbReference>
<feature type="domain" description="SMP-30/Gluconolactonase/LRE-like region" evidence="5">
    <location>
        <begin position="39"/>
        <end position="285"/>
    </location>
</feature>
<evidence type="ECO:0000256" key="1">
    <source>
        <dbReference type="ARBA" id="ARBA00008853"/>
    </source>
</evidence>
<dbReference type="Pfam" id="PF08450">
    <property type="entry name" value="SGL"/>
    <property type="match status" value="1"/>
</dbReference>
<comment type="similarity">
    <text evidence="1">Belongs to the SMP-30/CGR1 family.</text>
</comment>
<dbReference type="GO" id="GO:0004341">
    <property type="term" value="F:gluconolactonase activity"/>
    <property type="evidence" value="ECO:0007669"/>
    <property type="project" value="TreeGrafter"/>
</dbReference>
<evidence type="ECO:0000256" key="4">
    <source>
        <dbReference type="SAM" id="MobiDB-lite"/>
    </source>
</evidence>
<reference evidence="6" key="1">
    <citation type="submission" date="2022-10" db="EMBL/GenBank/DDBJ databases">
        <title>The complete genomes of actinobacterial strains from the NBC collection.</title>
        <authorList>
            <person name="Joergensen T.S."/>
            <person name="Alvarez Arevalo M."/>
            <person name="Sterndorff E.B."/>
            <person name="Faurdal D."/>
            <person name="Vuksanovic O."/>
            <person name="Mourched A.-S."/>
            <person name="Charusanti P."/>
            <person name="Shaw S."/>
            <person name="Blin K."/>
            <person name="Weber T."/>
        </authorList>
    </citation>
    <scope>NUCLEOTIDE SEQUENCE</scope>
    <source>
        <strain evidence="6">NBC_00008</strain>
    </source>
</reference>
<evidence type="ECO:0000259" key="5">
    <source>
        <dbReference type="Pfam" id="PF08450"/>
    </source>
</evidence>
<evidence type="ECO:0000256" key="3">
    <source>
        <dbReference type="PIRSR" id="PIRSR605511-2"/>
    </source>
</evidence>
<dbReference type="InterPro" id="IPR005511">
    <property type="entry name" value="SMP-30"/>
</dbReference>